<organism evidence="1 2">
    <name type="scientific">Prorocentrum cordatum</name>
    <dbReference type="NCBI Taxonomy" id="2364126"/>
    <lineage>
        <taxon>Eukaryota</taxon>
        <taxon>Sar</taxon>
        <taxon>Alveolata</taxon>
        <taxon>Dinophyceae</taxon>
        <taxon>Prorocentrales</taxon>
        <taxon>Prorocentraceae</taxon>
        <taxon>Prorocentrum</taxon>
    </lineage>
</organism>
<proteinExistence type="predicted"/>
<sequence length="127" mass="13982">EPHENTRQTAERVLKEMLKIKAATANESDEREMTPVPAGGCQCRCRCSMARSAHRRGTDLKVVRRRAPKAKMMGGGRDRESGFLISQAALVAPRASGSPRRRETVESAGVWEHRPLSSADAVGRIDE</sequence>
<accession>A0ABN9R1M9</accession>
<evidence type="ECO:0000313" key="2">
    <source>
        <dbReference type="Proteomes" id="UP001189429"/>
    </source>
</evidence>
<gene>
    <name evidence="1" type="ORF">PCOR1329_LOCUS15548</name>
</gene>
<dbReference type="Proteomes" id="UP001189429">
    <property type="component" value="Unassembled WGS sequence"/>
</dbReference>
<name>A0ABN9R1M9_9DINO</name>
<comment type="caution">
    <text evidence="1">The sequence shown here is derived from an EMBL/GenBank/DDBJ whole genome shotgun (WGS) entry which is preliminary data.</text>
</comment>
<protein>
    <submittedName>
        <fullName evidence="1">Uncharacterized protein</fullName>
    </submittedName>
</protein>
<dbReference type="EMBL" id="CAUYUJ010004708">
    <property type="protein sequence ID" value="CAK0810651.1"/>
    <property type="molecule type" value="Genomic_DNA"/>
</dbReference>
<feature type="non-terminal residue" evidence="1">
    <location>
        <position position="1"/>
    </location>
</feature>
<evidence type="ECO:0000313" key="1">
    <source>
        <dbReference type="EMBL" id="CAK0810651.1"/>
    </source>
</evidence>
<keyword evidence="2" id="KW-1185">Reference proteome</keyword>
<reference evidence="1" key="1">
    <citation type="submission" date="2023-10" db="EMBL/GenBank/DDBJ databases">
        <authorList>
            <person name="Chen Y."/>
            <person name="Shah S."/>
            <person name="Dougan E. K."/>
            <person name="Thang M."/>
            <person name="Chan C."/>
        </authorList>
    </citation>
    <scope>NUCLEOTIDE SEQUENCE [LARGE SCALE GENOMIC DNA]</scope>
</reference>